<dbReference type="GO" id="GO:0046920">
    <property type="term" value="F:alpha-(1-&gt;3)-fucosyltransferase activity"/>
    <property type="evidence" value="ECO:0007669"/>
    <property type="project" value="TreeGrafter"/>
</dbReference>
<dbReference type="OrthoDB" id="103097at2759"/>
<comment type="pathway">
    <text evidence="1">Protein modification; protein glycosylation.</text>
</comment>
<dbReference type="PANTHER" id="PTHR11929">
    <property type="entry name" value="ALPHA- 1,3 -FUCOSYLTRANSFERASE"/>
    <property type="match status" value="1"/>
</dbReference>
<dbReference type="UniPathway" id="UPA00378"/>
<dbReference type="PANTHER" id="PTHR11929:SF194">
    <property type="entry name" value="ALPHA-(1,3)-FUCOSYLTRANSFERASE 10"/>
    <property type="match status" value="1"/>
</dbReference>
<dbReference type="SUPFAM" id="SSF53756">
    <property type="entry name" value="UDP-Glycosyltransferase/glycogen phosphorylase"/>
    <property type="match status" value="1"/>
</dbReference>
<gene>
    <name evidence="3" type="ORF">RFI_13014</name>
</gene>
<reference evidence="3 4" key="1">
    <citation type="journal article" date="2013" name="Curr. Biol.">
        <title>The Genome of the Foraminiferan Reticulomyxa filosa.</title>
        <authorList>
            <person name="Glockner G."/>
            <person name="Hulsmann N."/>
            <person name="Schleicher M."/>
            <person name="Noegel A.A."/>
            <person name="Eichinger L."/>
            <person name="Gallinger C."/>
            <person name="Pawlowski J."/>
            <person name="Sierra R."/>
            <person name="Euteneuer U."/>
            <person name="Pillet L."/>
            <person name="Moustafa A."/>
            <person name="Platzer M."/>
            <person name="Groth M."/>
            <person name="Szafranski K."/>
            <person name="Schliwa M."/>
        </authorList>
    </citation>
    <scope>NUCLEOTIDE SEQUENCE [LARGE SCALE GENOMIC DNA]</scope>
</reference>
<protein>
    <submittedName>
        <fullName evidence="3">Uncharacterized protein</fullName>
    </submittedName>
</protein>
<dbReference type="Proteomes" id="UP000023152">
    <property type="component" value="Unassembled WGS sequence"/>
</dbReference>
<organism evidence="3 4">
    <name type="scientific">Reticulomyxa filosa</name>
    <dbReference type="NCBI Taxonomy" id="46433"/>
    <lineage>
        <taxon>Eukaryota</taxon>
        <taxon>Sar</taxon>
        <taxon>Rhizaria</taxon>
        <taxon>Retaria</taxon>
        <taxon>Foraminifera</taxon>
        <taxon>Monothalamids</taxon>
        <taxon>Reticulomyxidae</taxon>
        <taxon>Reticulomyxa</taxon>
    </lineage>
</organism>
<keyword evidence="2" id="KW-0472">Membrane</keyword>
<evidence type="ECO:0000313" key="3">
    <source>
        <dbReference type="EMBL" id="ETO24146.1"/>
    </source>
</evidence>
<evidence type="ECO:0000256" key="1">
    <source>
        <dbReference type="ARBA" id="ARBA00004922"/>
    </source>
</evidence>
<dbReference type="InterPro" id="IPR001503">
    <property type="entry name" value="Glyco_trans_10"/>
</dbReference>
<dbReference type="AlphaFoldDB" id="X6NDR7"/>
<keyword evidence="2" id="KW-0812">Transmembrane</keyword>
<accession>X6NDR7</accession>
<dbReference type="GO" id="GO:0016020">
    <property type="term" value="C:membrane"/>
    <property type="evidence" value="ECO:0007669"/>
    <property type="project" value="InterPro"/>
</dbReference>
<evidence type="ECO:0000313" key="4">
    <source>
        <dbReference type="Proteomes" id="UP000023152"/>
    </source>
</evidence>
<proteinExistence type="predicted"/>
<sequence length="618" mass="72896">MKPLKFNYNQICTNKSVQAFFVILQSTSNTLTRCFLKTVRLNVQLKQGKSQKKGALHFLFTTQEKLNVQKKMWSRVLKTSLSGLLLSILFFAFFIAAKWETLFSEGGQKPLVLPSVVIGYCCDNETEWVKCPPQEFVIALSEGTFPKHNLIYQQCTRQGWPPFWTVNYTNYSLPSDERALQKRKAQHASPEEQWLMPDIYFCQGFFYHKELVDTRRNANISLHIPLTPELRQWATVHGIRHQKIHHIYHHTKQRPFLTTYNSEPWGDGGSCGERYDMIMDSSIYREWQECPSMHVPPSFWFEYQRVLNNTNHLIHPYYPPPPQMNSRFEEERNRYLDKIVAQKQEFALFMVRDCFIRYYRQDTLVRVVFFLLLSKHYKQVTALGGCKRNVEKHAQLGLDYCPKNAKNGWFLGKKYNCVGFGYTENFFSFLPPLFFNLIDGVVQMLYPYKFYLAMENSRRPGFKKFSLLQISSLIYLKKKKRYSTEKIMNAFYARAIPIYFGDDEVTRYINPKAFIHCKITDDQLKSLLRLNTSVKYDDLERNAMDIVKDELLKCVDLVKRVDTNITLYRQMLSEPVFVNNHWKGTLLDPAVIGKSIRNVLRWHKSHLITESYDDDFLV</sequence>
<dbReference type="EMBL" id="ASPP01009411">
    <property type="protein sequence ID" value="ETO24146.1"/>
    <property type="molecule type" value="Genomic_DNA"/>
</dbReference>
<dbReference type="InterPro" id="IPR038577">
    <property type="entry name" value="GT10-like_C_sf"/>
</dbReference>
<keyword evidence="4" id="KW-1185">Reference proteome</keyword>
<evidence type="ECO:0000256" key="2">
    <source>
        <dbReference type="SAM" id="Phobius"/>
    </source>
</evidence>
<name>X6NDR7_RETFI</name>
<feature type="transmembrane region" description="Helical" evidence="2">
    <location>
        <begin position="80"/>
        <end position="99"/>
    </location>
</feature>
<dbReference type="Gene3D" id="3.40.50.11660">
    <property type="entry name" value="Glycosyl transferase family 10, C-terminal domain"/>
    <property type="match status" value="1"/>
</dbReference>
<keyword evidence="2" id="KW-1133">Transmembrane helix</keyword>
<comment type="caution">
    <text evidence="3">The sequence shown here is derived from an EMBL/GenBank/DDBJ whole genome shotgun (WGS) entry which is preliminary data.</text>
</comment>